<sequence length="417" mass="41471">MQDIPIEPVRGRPVAAETTTGPNGLSRTLILALGTFAVGTDAFVLAGFLPDLAAELDVPTATAGWAVTAFAAAYALGSPLLATATARVPRRALLVTALIVLGVANLASAVATTFWLLLATRVLAAVGAAAFTPNAGAVASALVRPEARARALAVVVGGLTIATALGVPLSDVLGEWLGWRSALAAVAALCLLAAAGVAAWVPSVPAGPRIPLAARLSVLRNRTVAATLPLTTLGMAAAYVVYAYAVPAFEALGIAPSSTAWVLALYGVGAVGGSLSSGYVTDRWGATRLLTVGYLVMAAALAIMGALAATHAQVASLAGPLAAAWGAASWCQTPAQQHRLIEAAPQEAGLVVALNASCIYLGIGAGTLLGGIAIGRGAGTMYFLGAALAAASVVYLRATAKRVTPGPLAPVPASGRP</sequence>
<keyword evidence="4 7" id="KW-1133">Transmembrane helix</keyword>
<dbReference type="Pfam" id="PF07690">
    <property type="entry name" value="MFS_1"/>
    <property type="match status" value="1"/>
</dbReference>
<feature type="transmembrane region" description="Helical" evidence="7">
    <location>
        <begin position="182"/>
        <end position="202"/>
    </location>
</feature>
<dbReference type="EMBL" id="JAVREM010000001">
    <property type="protein sequence ID" value="MDT0317074.1"/>
    <property type="molecule type" value="Genomic_DNA"/>
</dbReference>
<protein>
    <submittedName>
        <fullName evidence="9">MFS transporter</fullName>
    </submittedName>
</protein>
<evidence type="ECO:0000256" key="3">
    <source>
        <dbReference type="ARBA" id="ARBA00022692"/>
    </source>
</evidence>
<feature type="transmembrane region" description="Helical" evidence="7">
    <location>
        <begin position="352"/>
        <end position="374"/>
    </location>
</feature>
<feature type="transmembrane region" description="Helical" evidence="7">
    <location>
        <begin position="61"/>
        <end position="81"/>
    </location>
</feature>
<dbReference type="SUPFAM" id="SSF103473">
    <property type="entry name" value="MFS general substrate transporter"/>
    <property type="match status" value="1"/>
</dbReference>
<feature type="transmembrane region" description="Helical" evidence="7">
    <location>
        <begin position="258"/>
        <end position="277"/>
    </location>
</feature>
<dbReference type="Proteomes" id="UP001183420">
    <property type="component" value="Unassembled WGS sequence"/>
</dbReference>
<feature type="transmembrane region" description="Helical" evidence="7">
    <location>
        <begin position="289"/>
        <end position="308"/>
    </location>
</feature>
<name>A0ABU2LHL3_9ACTN</name>
<dbReference type="InterPro" id="IPR036259">
    <property type="entry name" value="MFS_trans_sf"/>
</dbReference>
<evidence type="ECO:0000256" key="1">
    <source>
        <dbReference type="ARBA" id="ARBA00004651"/>
    </source>
</evidence>
<dbReference type="CDD" id="cd17324">
    <property type="entry name" value="MFS_NepI_like"/>
    <property type="match status" value="1"/>
</dbReference>
<evidence type="ECO:0000259" key="8">
    <source>
        <dbReference type="PROSITE" id="PS50850"/>
    </source>
</evidence>
<keyword evidence="3 7" id="KW-0812">Transmembrane</keyword>
<feature type="transmembrane region" description="Helical" evidence="7">
    <location>
        <begin position="223"/>
        <end position="246"/>
    </location>
</feature>
<evidence type="ECO:0000256" key="2">
    <source>
        <dbReference type="ARBA" id="ARBA00022475"/>
    </source>
</evidence>
<proteinExistence type="predicted"/>
<dbReference type="InterPro" id="IPR011701">
    <property type="entry name" value="MFS"/>
</dbReference>
<dbReference type="InterPro" id="IPR050189">
    <property type="entry name" value="MFS_Efflux_Transporters"/>
</dbReference>
<feature type="transmembrane region" description="Helical" evidence="7">
    <location>
        <begin position="122"/>
        <end position="143"/>
    </location>
</feature>
<dbReference type="PANTHER" id="PTHR43124">
    <property type="entry name" value="PURINE EFFLUX PUMP PBUE"/>
    <property type="match status" value="1"/>
</dbReference>
<keyword evidence="10" id="KW-1185">Reference proteome</keyword>
<dbReference type="Gene3D" id="1.20.1250.20">
    <property type="entry name" value="MFS general substrate transporter like domains"/>
    <property type="match status" value="2"/>
</dbReference>
<feature type="transmembrane region" description="Helical" evidence="7">
    <location>
        <begin position="150"/>
        <end position="170"/>
    </location>
</feature>
<evidence type="ECO:0000256" key="4">
    <source>
        <dbReference type="ARBA" id="ARBA00022989"/>
    </source>
</evidence>
<reference evidence="10" key="1">
    <citation type="submission" date="2023-07" db="EMBL/GenBank/DDBJ databases">
        <title>30 novel species of actinomycetes from the DSMZ collection.</title>
        <authorList>
            <person name="Nouioui I."/>
        </authorList>
    </citation>
    <scope>NUCLEOTIDE SEQUENCE [LARGE SCALE GENOMIC DNA]</scope>
    <source>
        <strain evidence="10">DSM 44918</strain>
    </source>
</reference>
<feature type="transmembrane region" description="Helical" evidence="7">
    <location>
        <begin position="29"/>
        <end position="49"/>
    </location>
</feature>
<comment type="subcellular location">
    <subcellularLocation>
        <location evidence="1">Cell membrane</location>
        <topology evidence="1">Multi-pass membrane protein</topology>
    </subcellularLocation>
</comment>
<evidence type="ECO:0000256" key="5">
    <source>
        <dbReference type="ARBA" id="ARBA00023136"/>
    </source>
</evidence>
<evidence type="ECO:0000313" key="9">
    <source>
        <dbReference type="EMBL" id="MDT0317074.1"/>
    </source>
</evidence>
<dbReference type="RefSeq" id="WP_311594811.1">
    <property type="nucleotide sequence ID" value="NZ_JAVREM010000001.1"/>
</dbReference>
<feature type="region of interest" description="Disordered" evidence="6">
    <location>
        <begin position="1"/>
        <end position="21"/>
    </location>
</feature>
<dbReference type="InterPro" id="IPR020846">
    <property type="entry name" value="MFS_dom"/>
</dbReference>
<feature type="transmembrane region" description="Helical" evidence="7">
    <location>
        <begin position="380"/>
        <end position="398"/>
    </location>
</feature>
<keyword evidence="5 7" id="KW-0472">Membrane</keyword>
<dbReference type="PROSITE" id="PS50850">
    <property type="entry name" value="MFS"/>
    <property type="match status" value="1"/>
</dbReference>
<organism evidence="9 10">
    <name type="scientific">Streptomyces millisiae</name>
    <dbReference type="NCBI Taxonomy" id="3075542"/>
    <lineage>
        <taxon>Bacteria</taxon>
        <taxon>Bacillati</taxon>
        <taxon>Actinomycetota</taxon>
        <taxon>Actinomycetes</taxon>
        <taxon>Kitasatosporales</taxon>
        <taxon>Streptomycetaceae</taxon>
        <taxon>Streptomyces</taxon>
    </lineage>
</organism>
<evidence type="ECO:0000256" key="6">
    <source>
        <dbReference type="SAM" id="MobiDB-lite"/>
    </source>
</evidence>
<accession>A0ABU2LHL3</accession>
<evidence type="ECO:0000313" key="10">
    <source>
        <dbReference type="Proteomes" id="UP001183420"/>
    </source>
</evidence>
<comment type="caution">
    <text evidence="9">The sequence shown here is derived from an EMBL/GenBank/DDBJ whole genome shotgun (WGS) entry which is preliminary data.</text>
</comment>
<dbReference type="PANTHER" id="PTHR43124:SF10">
    <property type="entry name" value="PURINE EFFLUX PUMP PBUE"/>
    <property type="match status" value="1"/>
</dbReference>
<feature type="transmembrane region" description="Helical" evidence="7">
    <location>
        <begin position="93"/>
        <end position="116"/>
    </location>
</feature>
<evidence type="ECO:0000256" key="7">
    <source>
        <dbReference type="SAM" id="Phobius"/>
    </source>
</evidence>
<gene>
    <name evidence="9" type="ORF">RNC47_01835</name>
</gene>
<feature type="domain" description="Major facilitator superfamily (MFS) profile" evidence="8">
    <location>
        <begin position="27"/>
        <end position="404"/>
    </location>
</feature>
<keyword evidence="2" id="KW-1003">Cell membrane</keyword>